<organism evidence="2 3">
    <name type="scientific">Microlunatus flavus</name>
    <dbReference type="NCBI Taxonomy" id="1036181"/>
    <lineage>
        <taxon>Bacteria</taxon>
        <taxon>Bacillati</taxon>
        <taxon>Actinomycetota</taxon>
        <taxon>Actinomycetes</taxon>
        <taxon>Propionibacteriales</taxon>
        <taxon>Propionibacteriaceae</taxon>
        <taxon>Microlunatus</taxon>
    </lineage>
</organism>
<proteinExistence type="predicted"/>
<dbReference type="InterPro" id="IPR037523">
    <property type="entry name" value="VOC_core"/>
</dbReference>
<dbReference type="STRING" id="1036181.SAMN05421756_102314"/>
<name>A0A1H9CUB2_9ACTN</name>
<dbReference type="AlphaFoldDB" id="A0A1H9CUB2"/>
<keyword evidence="3" id="KW-1185">Reference proteome</keyword>
<dbReference type="Proteomes" id="UP000198504">
    <property type="component" value="Unassembled WGS sequence"/>
</dbReference>
<gene>
    <name evidence="2" type="ORF">SAMN05421756_102314</name>
</gene>
<reference evidence="3" key="1">
    <citation type="submission" date="2016-10" db="EMBL/GenBank/DDBJ databases">
        <authorList>
            <person name="Varghese N."/>
            <person name="Submissions S."/>
        </authorList>
    </citation>
    <scope>NUCLEOTIDE SEQUENCE [LARGE SCALE GENOMIC DNA]</scope>
    <source>
        <strain evidence="3">CGMCC 4.6856</strain>
    </source>
</reference>
<dbReference type="EMBL" id="FOFA01000002">
    <property type="protein sequence ID" value="SEQ04168.1"/>
    <property type="molecule type" value="Genomic_DNA"/>
</dbReference>
<protein>
    <submittedName>
        <fullName evidence="2">Uncharacterized conserved protein PhnB, glyoxalase superfamily</fullName>
    </submittedName>
</protein>
<dbReference type="Gene3D" id="3.10.180.10">
    <property type="entry name" value="2,3-Dihydroxybiphenyl 1,2-Dioxygenase, domain 1"/>
    <property type="match status" value="1"/>
</dbReference>
<evidence type="ECO:0000313" key="2">
    <source>
        <dbReference type="EMBL" id="SEQ04168.1"/>
    </source>
</evidence>
<sequence>MLQGMSNVSFYADDVDAAARWYTDVLGFPPYFVVPGYVEFRIGPDEDELGIIDARYAPADEPGTPGGAVLSWHVEDPQAVLDRLIELGATQRQPVTPRGEGFVTASVVDPFGNVLGFMTNPHWAARHAD</sequence>
<dbReference type="OrthoDB" id="4548523at2"/>
<feature type="domain" description="VOC" evidence="1">
    <location>
        <begin position="4"/>
        <end position="120"/>
    </location>
</feature>
<dbReference type="InterPro" id="IPR004360">
    <property type="entry name" value="Glyas_Fos-R_dOase_dom"/>
</dbReference>
<dbReference type="Pfam" id="PF00903">
    <property type="entry name" value="Glyoxalase"/>
    <property type="match status" value="1"/>
</dbReference>
<dbReference type="InterPro" id="IPR029068">
    <property type="entry name" value="Glyas_Bleomycin-R_OHBP_Dase"/>
</dbReference>
<dbReference type="PROSITE" id="PS51819">
    <property type="entry name" value="VOC"/>
    <property type="match status" value="1"/>
</dbReference>
<evidence type="ECO:0000259" key="1">
    <source>
        <dbReference type="PROSITE" id="PS51819"/>
    </source>
</evidence>
<accession>A0A1H9CUB2</accession>
<dbReference type="CDD" id="cd06587">
    <property type="entry name" value="VOC"/>
    <property type="match status" value="1"/>
</dbReference>
<dbReference type="SUPFAM" id="SSF54593">
    <property type="entry name" value="Glyoxalase/Bleomycin resistance protein/Dihydroxybiphenyl dioxygenase"/>
    <property type="match status" value="1"/>
</dbReference>
<evidence type="ECO:0000313" key="3">
    <source>
        <dbReference type="Proteomes" id="UP000198504"/>
    </source>
</evidence>